<dbReference type="InterPro" id="IPR006665">
    <property type="entry name" value="OmpA-like"/>
</dbReference>
<dbReference type="OrthoDB" id="9792021at2"/>
<evidence type="ECO:0000256" key="3">
    <source>
        <dbReference type="ARBA" id="ARBA00023237"/>
    </source>
</evidence>
<dbReference type="CDD" id="cd07185">
    <property type="entry name" value="OmpA_C-like"/>
    <property type="match status" value="1"/>
</dbReference>
<dbReference type="EMBL" id="GL883078">
    <property type="protein sequence ID" value="EGF91360.1"/>
    <property type="molecule type" value="Genomic_DNA"/>
</dbReference>
<dbReference type="RefSeq" id="WP_006273560.1">
    <property type="nucleotide sequence ID" value="NZ_GL883078.1"/>
</dbReference>
<dbReference type="GO" id="GO:0009279">
    <property type="term" value="C:cell outer membrane"/>
    <property type="evidence" value="ECO:0007669"/>
    <property type="project" value="UniProtKB-SubCell"/>
</dbReference>
<dbReference type="PANTHER" id="PTHR30329">
    <property type="entry name" value="STATOR ELEMENT OF FLAGELLAR MOTOR COMPLEX"/>
    <property type="match status" value="1"/>
</dbReference>
<dbReference type="HOGENOM" id="CLU_1056222_0_0_5"/>
<feature type="domain" description="OmpA-like" evidence="5">
    <location>
        <begin position="150"/>
        <end position="268"/>
    </location>
</feature>
<dbReference type="InterPro" id="IPR006664">
    <property type="entry name" value="OMP_bac"/>
</dbReference>
<protein>
    <submittedName>
        <fullName evidence="6">Inner membrane lipoprotein yiaD</fullName>
    </submittedName>
</protein>
<dbReference type="PROSITE" id="PS51123">
    <property type="entry name" value="OMPA_2"/>
    <property type="match status" value="1"/>
</dbReference>
<evidence type="ECO:0000259" key="5">
    <source>
        <dbReference type="PROSITE" id="PS51123"/>
    </source>
</evidence>
<organism evidence="6 7">
    <name type="scientific">Asticcacaulis biprosthecium C19</name>
    <dbReference type="NCBI Taxonomy" id="715226"/>
    <lineage>
        <taxon>Bacteria</taxon>
        <taxon>Pseudomonadati</taxon>
        <taxon>Pseudomonadota</taxon>
        <taxon>Alphaproteobacteria</taxon>
        <taxon>Caulobacterales</taxon>
        <taxon>Caulobacteraceae</taxon>
        <taxon>Asticcacaulis</taxon>
    </lineage>
</organism>
<reference evidence="7" key="1">
    <citation type="submission" date="2011-03" db="EMBL/GenBank/DDBJ databases">
        <title>Draft genome sequence of Brevundimonas diminuta.</title>
        <authorList>
            <person name="Brown P.J.B."/>
            <person name="Buechlein A."/>
            <person name="Hemmerich C."/>
            <person name="Brun Y.V."/>
        </authorList>
    </citation>
    <scope>NUCLEOTIDE SEQUENCE [LARGE SCALE GENOMIC DNA]</scope>
    <source>
        <strain evidence="7">C19</strain>
    </source>
</reference>
<keyword evidence="6" id="KW-0449">Lipoprotein</keyword>
<evidence type="ECO:0000256" key="1">
    <source>
        <dbReference type="ARBA" id="ARBA00004442"/>
    </source>
</evidence>
<evidence type="ECO:0000256" key="4">
    <source>
        <dbReference type="PROSITE-ProRule" id="PRU00473"/>
    </source>
</evidence>
<dbReference type="SUPFAM" id="SSF103088">
    <property type="entry name" value="OmpA-like"/>
    <property type="match status" value="1"/>
</dbReference>
<dbReference type="Proteomes" id="UP000006512">
    <property type="component" value="Unassembled WGS sequence"/>
</dbReference>
<dbReference type="eggNOG" id="COG2885">
    <property type="taxonomic scope" value="Bacteria"/>
</dbReference>
<keyword evidence="7" id="KW-1185">Reference proteome</keyword>
<dbReference type="InterPro" id="IPR036737">
    <property type="entry name" value="OmpA-like_sf"/>
</dbReference>
<dbReference type="PANTHER" id="PTHR30329:SF21">
    <property type="entry name" value="LIPOPROTEIN YIAD-RELATED"/>
    <property type="match status" value="1"/>
</dbReference>
<accession>F4QMB9</accession>
<name>F4QMB9_9CAUL</name>
<evidence type="ECO:0000313" key="6">
    <source>
        <dbReference type="EMBL" id="EGF91360.1"/>
    </source>
</evidence>
<keyword evidence="2 4" id="KW-0472">Membrane</keyword>
<dbReference type="PRINTS" id="PR01021">
    <property type="entry name" value="OMPADOMAIN"/>
</dbReference>
<dbReference type="Gene3D" id="3.30.1330.60">
    <property type="entry name" value="OmpA-like domain"/>
    <property type="match status" value="1"/>
</dbReference>
<evidence type="ECO:0000313" key="7">
    <source>
        <dbReference type="Proteomes" id="UP000006512"/>
    </source>
</evidence>
<comment type="subcellular location">
    <subcellularLocation>
        <location evidence="1">Cell outer membrane</location>
    </subcellularLocation>
</comment>
<dbReference type="InterPro" id="IPR050330">
    <property type="entry name" value="Bact_OuterMem_StrucFunc"/>
</dbReference>
<evidence type="ECO:0000256" key="2">
    <source>
        <dbReference type="ARBA" id="ARBA00023136"/>
    </source>
</evidence>
<dbReference type="STRING" id="715226.ABI_27750"/>
<dbReference type="AlphaFoldDB" id="F4QMB9"/>
<sequence length="268" mass="27183">MKKSMIHLAGWAALLVVGVIALSTTKTETETRLKSEAAAKLTQAGVTGVTVTASGQDLVLNGKPDKIAAAQAALKPDGFWTGPVVAVRVMTATTVATASPAVASESVSATQSVSSSSASTSAAATSSAAATVAEPAPAKPLNRAGQRCQDRINSAVAGGGIGYRFNAYELTPQGERTMREVHRVLKRCPAEVKLTITGYTDNVGADEVNKSLSAGRAVDAMNALTAAGWPDDKVTAVGAGSADPVASNATAAGRKKNRRVVFTLSSAS</sequence>
<dbReference type="PRINTS" id="PR01023">
    <property type="entry name" value="NAFLGMOTY"/>
</dbReference>
<gene>
    <name evidence="6" type="ORF">ABI_27750</name>
</gene>
<dbReference type="Pfam" id="PF00691">
    <property type="entry name" value="OmpA"/>
    <property type="match status" value="1"/>
</dbReference>
<keyword evidence="3" id="KW-0998">Cell outer membrane</keyword>
<proteinExistence type="predicted"/>